<name>A0A5C6K0W7_9ACTN</name>
<keyword evidence="2" id="KW-1185">Reference proteome</keyword>
<dbReference type="Proteomes" id="UP000320481">
    <property type="component" value="Unassembled WGS sequence"/>
</dbReference>
<proteinExistence type="predicted"/>
<accession>A0A5C6K0W7</accession>
<reference evidence="1" key="1">
    <citation type="journal article" date="2019" name="Microbiol. Resour. Announc.">
        <title>Draft Genomic Sequences of Streptomyces misionensis and Streptomyces albidoflavus, bacteria applied for phytopathogen biocontrol.</title>
        <authorList>
            <person name="Pylro V."/>
            <person name="Dias A."/>
            <person name="Andreote F."/>
            <person name="Varani A."/>
            <person name="Andreote C."/>
            <person name="Bernardo E."/>
            <person name="Martins T."/>
        </authorList>
    </citation>
    <scope>NUCLEOTIDE SEQUENCE [LARGE SCALE GENOMIC DNA]</scope>
    <source>
        <strain evidence="1">66</strain>
    </source>
</reference>
<sequence>MDFSAQAAEAARRAHEWAVHVDGRTTGSGRDVARARLWARVAQACTAVAAAPSPRAVQAAGRALDAARRQERAGDFADLQDQAWTWAEAALACAATGAA</sequence>
<organism evidence="1 2">
    <name type="scientific">Streptomyces misionensis</name>
    <dbReference type="NCBI Taxonomy" id="67331"/>
    <lineage>
        <taxon>Bacteria</taxon>
        <taxon>Bacillati</taxon>
        <taxon>Actinomycetota</taxon>
        <taxon>Actinomycetes</taxon>
        <taxon>Kitasatosporales</taxon>
        <taxon>Streptomycetaceae</taxon>
        <taxon>Streptomyces</taxon>
    </lineage>
</organism>
<gene>
    <name evidence="1" type="ORF">FRZ03_05615</name>
</gene>
<comment type="caution">
    <text evidence="1">The sequence shown here is derived from an EMBL/GenBank/DDBJ whole genome shotgun (WGS) entry which is preliminary data.</text>
</comment>
<dbReference type="EMBL" id="VOGW01000034">
    <property type="protein sequence ID" value="TWV56036.1"/>
    <property type="molecule type" value="Genomic_DNA"/>
</dbReference>
<protein>
    <submittedName>
        <fullName evidence="1">ABC transporter ATPase</fullName>
    </submittedName>
</protein>
<evidence type="ECO:0000313" key="1">
    <source>
        <dbReference type="EMBL" id="TWV56036.1"/>
    </source>
</evidence>
<evidence type="ECO:0000313" key="2">
    <source>
        <dbReference type="Proteomes" id="UP000320481"/>
    </source>
</evidence>
<dbReference type="RefSeq" id="WP_146464011.1">
    <property type="nucleotide sequence ID" value="NZ_VOGW01000034.1"/>
</dbReference>
<dbReference type="AlphaFoldDB" id="A0A5C6K0W7"/>